<dbReference type="InterPro" id="IPR041489">
    <property type="entry name" value="PDZ_6"/>
</dbReference>
<dbReference type="EC" id="3.4.24.-" evidence="11"/>
<dbReference type="GO" id="GO:0004222">
    <property type="term" value="F:metalloendopeptidase activity"/>
    <property type="evidence" value="ECO:0007669"/>
    <property type="project" value="InterPro"/>
</dbReference>
<dbReference type="Pfam" id="PF02163">
    <property type="entry name" value="Peptidase_M50"/>
    <property type="match status" value="1"/>
</dbReference>
<evidence type="ECO:0000313" key="14">
    <source>
        <dbReference type="Proteomes" id="UP000570514"/>
    </source>
</evidence>
<keyword evidence="5 11" id="KW-0812">Transmembrane</keyword>
<evidence type="ECO:0000256" key="9">
    <source>
        <dbReference type="ARBA" id="ARBA00023049"/>
    </source>
</evidence>
<comment type="caution">
    <text evidence="13">The sequence shown here is derived from an EMBL/GenBank/DDBJ whole genome shotgun (WGS) entry which is preliminary data.</text>
</comment>
<dbReference type="InterPro" id="IPR001478">
    <property type="entry name" value="PDZ"/>
</dbReference>
<dbReference type="Gene3D" id="2.30.42.10">
    <property type="match status" value="1"/>
</dbReference>
<dbReference type="EMBL" id="JAASRM010000001">
    <property type="protein sequence ID" value="NIK89591.1"/>
    <property type="molecule type" value="Genomic_DNA"/>
</dbReference>
<proteinExistence type="inferred from homology"/>
<dbReference type="GO" id="GO:0046872">
    <property type="term" value="F:metal ion binding"/>
    <property type="evidence" value="ECO:0007669"/>
    <property type="project" value="UniProtKB-KW"/>
</dbReference>
<protein>
    <recommendedName>
        <fullName evidence="11">Zinc metalloprotease</fullName>
        <ecNumber evidence="11">3.4.24.-</ecNumber>
    </recommendedName>
</protein>
<dbReference type="InterPro" id="IPR036034">
    <property type="entry name" value="PDZ_sf"/>
</dbReference>
<dbReference type="NCBIfam" id="TIGR00054">
    <property type="entry name" value="RIP metalloprotease RseP"/>
    <property type="match status" value="1"/>
</dbReference>
<dbReference type="Pfam" id="PF17820">
    <property type="entry name" value="PDZ_6"/>
    <property type="match status" value="1"/>
</dbReference>
<gene>
    <name evidence="13" type="ORF">FHS83_002909</name>
</gene>
<accession>A0A846N2R9</accession>
<dbReference type="RefSeq" id="WP_167083665.1">
    <property type="nucleotide sequence ID" value="NZ_BAAADC010000001.1"/>
</dbReference>
<evidence type="ECO:0000256" key="1">
    <source>
        <dbReference type="ARBA" id="ARBA00001947"/>
    </source>
</evidence>
<evidence type="ECO:0000256" key="4">
    <source>
        <dbReference type="ARBA" id="ARBA00022670"/>
    </source>
</evidence>
<evidence type="ECO:0000256" key="5">
    <source>
        <dbReference type="ARBA" id="ARBA00022692"/>
    </source>
</evidence>
<comment type="cofactor">
    <cofactor evidence="1 11">
        <name>Zn(2+)</name>
        <dbReference type="ChEBI" id="CHEBI:29105"/>
    </cofactor>
</comment>
<reference evidence="13 14" key="1">
    <citation type="submission" date="2020-03" db="EMBL/GenBank/DDBJ databases">
        <title>Genomic Encyclopedia of Type Strains, Phase IV (KMG-IV): sequencing the most valuable type-strain genomes for metagenomic binning, comparative biology and taxonomic classification.</title>
        <authorList>
            <person name="Goeker M."/>
        </authorList>
    </citation>
    <scope>NUCLEOTIDE SEQUENCE [LARGE SCALE GENOMIC DNA]</scope>
    <source>
        <strain evidence="13 14">DSM 19867</strain>
    </source>
</reference>
<dbReference type="GO" id="GO:0006508">
    <property type="term" value="P:proteolysis"/>
    <property type="evidence" value="ECO:0007669"/>
    <property type="project" value="UniProtKB-KW"/>
</dbReference>
<sequence>MLTILHDLIAWAPVGIPAFIFVISVVVFFHELGHFLMARACGVAIEAFSIGFGGEIVGWTDSKKTRWKICWLPLGGYVKFAGDENAASIPSPERLAEMSEEEKKGAFPLKPLWQRILVVAAGPIANFILAFVVFAFLFAVFGARTISTYVGVVEKPSAAYEAGIRPGDKITAVDGKKVELFNPDLILAIRDSKSATLAVTVQRGDKTLNLKVSPREKEVPDIFGGKHKARAIGVEPDQQSPENMVYLPVPLEKVPLVAAYQCWGIVDLSLTYVWRIVAQKADTSQLGGPVRIAKVAKSAASTGFYSLIYLIAVISVSIGLINLFPIPLLDGGHLLYYACEGVLGRPLSERVQGVGFRIGLALVLGLMIFATWNDLVR</sequence>
<evidence type="ECO:0000256" key="11">
    <source>
        <dbReference type="RuleBase" id="RU362031"/>
    </source>
</evidence>
<evidence type="ECO:0000256" key="8">
    <source>
        <dbReference type="ARBA" id="ARBA00022989"/>
    </source>
</evidence>
<keyword evidence="11" id="KW-0479">Metal-binding</keyword>
<evidence type="ECO:0000256" key="2">
    <source>
        <dbReference type="ARBA" id="ARBA00004141"/>
    </source>
</evidence>
<keyword evidence="14" id="KW-1185">Reference proteome</keyword>
<dbReference type="PANTHER" id="PTHR42837:SF2">
    <property type="entry name" value="MEMBRANE METALLOPROTEASE ARASP2, CHLOROPLASTIC-RELATED"/>
    <property type="match status" value="1"/>
</dbReference>
<dbReference type="AlphaFoldDB" id="A0A846N2R9"/>
<dbReference type="InterPro" id="IPR008915">
    <property type="entry name" value="Peptidase_M50"/>
</dbReference>
<keyword evidence="8 11" id="KW-1133">Transmembrane helix</keyword>
<feature type="transmembrane region" description="Helical" evidence="11">
    <location>
        <begin position="9"/>
        <end position="29"/>
    </location>
</feature>
<keyword evidence="6 11" id="KW-0378">Hydrolase</keyword>
<comment type="similarity">
    <text evidence="3 11">Belongs to the peptidase M50B family.</text>
</comment>
<dbReference type="GO" id="GO:0016020">
    <property type="term" value="C:membrane"/>
    <property type="evidence" value="ECO:0007669"/>
    <property type="project" value="UniProtKB-SubCell"/>
</dbReference>
<feature type="transmembrane region" description="Helical" evidence="11">
    <location>
        <begin position="354"/>
        <end position="372"/>
    </location>
</feature>
<feature type="transmembrane region" description="Helical" evidence="11">
    <location>
        <begin position="304"/>
        <end position="326"/>
    </location>
</feature>
<comment type="subcellular location">
    <subcellularLocation>
        <location evidence="2">Membrane</location>
        <topology evidence="2">Multi-pass membrane protein</topology>
    </subcellularLocation>
</comment>
<dbReference type="Proteomes" id="UP000570514">
    <property type="component" value="Unassembled WGS sequence"/>
</dbReference>
<name>A0A846N2R9_9PROT</name>
<evidence type="ECO:0000259" key="12">
    <source>
        <dbReference type="SMART" id="SM00228"/>
    </source>
</evidence>
<feature type="transmembrane region" description="Helical" evidence="11">
    <location>
        <begin position="116"/>
        <end position="141"/>
    </location>
</feature>
<feature type="domain" description="PDZ" evidence="12">
    <location>
        <begin position="139"/>
        <end position="205"/>
    </location>
</feature>
<keyword evidence="10 11" id="KW-0472">Membrane</keyword>
<evidence type="ECO:0000256" key="7">
    <source>
        <dbReference type="ARBA" id="ARBA00022833"/>
    </source>
</evidence>
<evidence type="ECO:0000256" key="3">
    <source>
        <dbReference type="ARBA" id="ARBA00007931"/>
    </source>
</evidence>
<evidence type="ECO:0000313" key="13">
    <source>
        <dbReference type="EMBL" id="NIK89591.1"/>
    </source>
</evidence>
<dbReference type="PANTHER" id="PTHR42837">
    <property type="entry name" value="REGULATOR OF SIGMA-E PROTEASE RSEP"/>
    <property type="match status" value="1"/>
</dbReference>
<dbReference type="CDD" id="cd06163">
    <property type="entry name" value="S2P-M50_PDZ_RseP-like"/>
    <property type="match status" value="1"/>
</dbReference>
<organism evidence="13 14">
    <name type="scientific">Rhizomicrobium palustre</name>
    <dbReference type="NCBI Taxonomy" id="189966"/>
    <lineage>
        <taxon>Bacteria</taxon>
        <taxon>Pseudomonadati</taxon>
        <taxon>Pseudomonadota</taxon>
        <taxon>Alphaproteobacteria</taxon>
        <taxon>Micropepsales</taxon>
        <taxon>Micropepsaceae</taxon>
        <taxon>Rhizomicrobium</taxon>
    </lineage>
</organism>
<evidence type="ECO:0000256" key="10">
    <source>
        <dbReference type="ARBA" id="ARBA00023136"/>
    </source>
</evidence>
<dbReference type="CDD" id="cd23081">
    <property type="entry name" value="cpPDZ_EcRseP-like"/>
    <property type="match status" value="1"/>
</dbReference>
<keyword evidence="9 11" id="KW-0482">Metalloprotease</keyword>
<keyword evidence="4 13" id="KW-0645">Protease</keyword>
<dbReference type="SUPFAM" id="SSF50156">
    <property type="entry name" value="PDZ domain-like"/>
    <property type="match status" value="1"/>
</dbReference>
<dbReference type="InterPro" id="IPR004387">
    <property type="entry name" value="Pept_M50_Zn"/>
</dbReference>
<evidence type="ECO:0000256" key="6">
    <source>
        <dbReference type="ARBA" id="ARBA00022801"/>
    </source>
</evidence>
<dbReference type="SMART" id="SM00228">
    <property type="entry name" value="PDZ"/>
    <property type="match status" value="1"/>
</dbReference>
<keyword evidence="7 11" id="KW-0862">Zinc</keyword>